<evidence type="ECO:0000256" key="3">
    <source>
        <dbReference type="ARBA" id="ARBA00022692"/>
    </source>
</evidence>
<dbReference type="SUPFAM" id="SSF49452">
    <property type="entry name" value="Starch-binding domain-like"/>
    <property type="match status" value="1"/>
</dbReference>
<dbReference type="PANTHER" id="PTHR13605:SF4">
    <property type="entry name" value="ER MEMBRANE PROTEIN COMPLEX SUBUNIT 7"/>
    <property type="match status" value="1"/>
</dbReference>
<name>A0A6P7SFI5_9MOLL</name>
<gene>
    <name evidence="11" type="primary">LOC115212389</name>
</gene>
<comment type="subcellular location">
    <subcellularLocation>
        <location evidence="1">Membrane</location>
        <topology evidence="1">Single-pass membrane protein</topology>
    </subcellularLocation>
</comment>
<evidence type="ECO:0000256" key="4">
    <source>
        <dbReference type="ARBA" id="ARBA00022729"/>
    </source>
</evidence>
<keyword evidence="4 8" id="KW-0732">Signal</keyword>
<evidence type="ECO:0000256" key="2">
    <source>
        <dbReference type="ARBA" id="ARBA00008880"/>
    </source>
</evidence>
<feature type="transmembrane region" description="Helical" evidence="7">
    <location>
        <begin position="163"/>
        <end position="182"/>
    </location>
</feature>
<dbReference type="PANTHER" id="PTHR13605">
    <property type="entry name" value="ER MEMBRANE PROTEIN COMPLEX SUBUNIT 7"/>
    <property type="match status" value="1"/>
</dbReference>
<dbReference type="RefSeq" id="XP_029637132.1">
    <property type="nucleotide sequence ID" value="XM_029781272.2"/>
</dbReference>
<proteinExistence type="inferred from homology"/>
<dbReference type="GO" id="GO:0072546">
    <property type="term" value="C:EMC complex"/>
    <property type="evidence" value="ECO:0007669"/>
    <property type="project" value="TreeGrafter"/>
</dbReference>
<evidence type="ECO:0000256" key="7">
    <source>
        <dbReference type="SAM" id="Phobius"/>
    </source>
</evidence>
<dbReference type="InterPro" id="IPR013784">
    <property type="entry name" value="Carb-bd-like_fold"/>
</dbReference>
<keyword evidence="3 7" id="KW-0812">Transmembrane</keyword>
<evidence type="ECO:0000256" key="8">
    <source>
        <dbReference type="SAM" id="SignalP"/>
    </source>
</evidence>
<evidence type="ECO:0000313" key="10">
    <source>
        <dbReference type="Proteomes" id="UP000515154"/>
    </source>
</evidence>
<dbReference type="Pfam" id="PF09430">
    <property type="entry name" value="EMC7_beta-sandw"/>
    <property type="match status" value="1"/>
</dbReference>
<organism evidence="10 11">
    <name type="scientific">Octopus sinensis</name>
    <name type="common">East Asian common octopus</name>
    <dbReference type="NCBI Taxonomy" id="2607531"/>
    <lineage>
        <taxon>Eukaryota</taxon>
        <taxon>Metazoa</taxon>
        <taxon>Spiralia</taxon>
        <taxon>Lophotrochozoa</taxon>
        <taxon>Mollusca</taxon>
        <taxon>Cephalopoda</taxon>
        <taxon>Coleoidea</taxon>
        <taxon>Octopodiformes</taxon>
        <taxon>Octopoda</taxon>
        <taxon>Incirrata</taxon>
        <taxon>Octopodidae</taxon>
        <taxon>Octopus</taxon>
    </lineage>
</organism>
<reference evidence="11" key="1">
    <citation type="submission" date="2025-08" db="UniProtKB">
        <authorList>
            <consortium name="RefSeq"/>
        </authorList>
    </citation>
    <scope>IDENTIFICATION</scope>
</reference>
<evidence type="ECO:0000256" key="1">
    <source>
        <dbReference type="ARBA" id="ARBA00004167"/>
    </source>
</evidence>
<feature type="chain" id="PRO_5027878186" evidence="8">
    <location>
        <begin position="28"/>
        <end position="237"/>
    </location>
</feature>
<dbReference type="InterPro" id="IPR019008">
    <property type="entry name" value="Beta_sandwich_EMC7"/>
</dbReference>
<sequence>MAASAVMYFHLKLYFILLLFVSWSCNATESVLEEPTVSSPQLTNNIGHKIDGRVEVLSASDKSWMPHIKILVDGGEYTGFLKTDGTFTVGALPSGSYVVEIHHPAYLFEPARVDISSKGKIRGRKVNNLQPGSLKTIAYPLEFRERGKANYFQMREQWRMTDFLFNPMVLTMVLPLLIIMVLPKMMNAADPDTQREVQTQMNALNAKQSLPDMSEFFTSLFSDGKKPIKSKSSSKKR</sequence>
<evidence type="ECO:0000256" key="6">
    <source>
        <dbReference type="ARBA" id="ARBA00023136"/>
    </source>
</evidence>
<feature type="domain" description="ER membrane protein complex subunit 7 beta-sandwich" evidence="9">
    <location>
        <begin position="61"/>
        <end position="170"/>
    </location>
</feature>
<protein>
    <submittedName>
        <fullName evidence="11">ER membrane protein complex subunit 7</fullName>
    </submittedName>
</protein>
<keyword evidence="6 7" id="KW-0472">Membrane</keyword>
<evidence type="ECO:0000259" key="9">
    <source>
        <dbReference type="Pfam" id="PF09430"/>
    </source>
</evidence>
<dbReference type="AlphaFoldDB" id="A0A6P7SFI5"/>
<comment type="similarity">
    <text evidence="2">Belongs to the EMC7 family.</text>
</comment>
<dbReference type="KEGG" id="osn:115212389"/>
<keyword evidence="5 7" id="KW-1133">Transmembrane helix</keyword>
<dbReference type="Proteomes" id="UP000515154">
    <property type="component" value="Linkage group LG5"/>
</dbReference>
<evidence type="ECO:0000313" key="11">
    <source>
        <dbReference type="RefSeq" id="XP_029637132.1"/>
    </source>
</evidence>
<feature type="signal peptide" evidence="8">
    <location>
        <begin position="1"/>
        <end position="27"/>
    </location>
</feature>
<keyword evidence="10" id="KW-1185">Reference proteome</keyword>
<dbReference type="GO" id="GO:0030246">
    <property type="term" value="F:carbohydrate binding"/>
    <property type="evidence" value="ECO:0007669"/>
    <property type="project" value="InterPro"/>
</dbReference>
<accession>A0A6P7SFI5</accession>
<evidence type="ECO:0000256" key="5">
    <source>
        <dbReference type="ARBA" id="ARBA00022989"/>
    </source>
</evidence>
<dbReference type="InterPro" id="IPR039163">
    <property type="entry name" value="EMC7"/>
</dbReference>